<evidence type="ECO:0000313" key="7">
    <source>
        <dbReference type="Proteomes" id="UP001254165"/>
    </source>
</evidence>
<proteinExistence type="predicted"/>
<dbReference type="PANTHER" id="PTHR30146:SF148">
    <property type="entry name" value="HTH-TYPE TRANSCRIPTIONAL REPRESSOR PURR-RELATED"/>
    <property type="match status" value="1"/>
</dbReference>
<dbReference type="Gene3D" id="1.10.260.40">
    <property type="entry name" value="lambda repressor-like DNA-binding domains"/>
    <property type="match status" value="1"/>
</dbReference>
<protein>
    <submittedName>
        <fullName evidence="6">LacI family DNA-binding transcriptional regulator</fullName>
    </submittedName>
</protein>
<comment type="caution">
    <text evidence="6">The sequence shown here is derived from an EMBL/GenBank/DDBJ whole genome shotgun (WGS) entry which is preliminary data.</text>
</comment>
<dbReference type="CDD" id="cd01392">
    <property type="entry name" value="HTH_LacI"/>
    <property type="match status" value="1"/>
</dbReference>
<keyword evidence="7" id="KW-1185">Reference proteome</keyword>
<dbReference type="Pfam" id="PF13377">
    <property type="entry name" value="Peripla_BP_3"/>
    <property type="match status" value="1"/>
</dbReference>
<dbReference type="SUPFAM" id="SSF53822">
    <property type="entry name" value="Periplasmic binding protein-like I"/>
    <property type="match status" value="1"/>
</dbReference>
<keyword evidence="4" id="KW-0804">Transcription</keyword>
<evidence type="ECO:0000313" key="6">
    <source>
        <dbReference type="EMBL" id="MDT8897584.1"/>
    </source>
</evidence>
<dbReference type="InterPro" id="IPR046335">
    <property type="entry name" value="LacI/GalR-like_sensor"/>
</dbReference>
<dbReference type="Pfam" id="PF00356">
    <property type="entry name" value="LacI"/>
    <property type="match status" value="1"/>
</dbReference>
<evidence type="ECO:0000256" key="1">
    <source>
        <dbReference type="ARBA" id="ARBA00022491"/>
    </source>
</evidence>
<dbReference type="Proteomes" id="UP001254165">
    <property type="component" value="Unassembled WGS sequence"/>
</dbReference>
<dbReference type="EMBL" id="JAUHMF010000001">
    <property type="protein sequence ID" value="MDT8897584.1"/>
    <property type="molecule type" value="Genomic_DNA"/>
</dbReference>
<feature type="domain" description="HTH lacI-type" evidence="5">
    <location>
        <begin position="6"/>
        <end position="58"/>
    </location>
</feature>
<gene>
    <name evidence="6" type="ORF">QYE77_04840</name>
</gene>
<dbReference type="InterPro" id="IPR028082">
    <property type="entry name" value="Peripla_BP_I"/>
</dbReference>
<dbReference type="PANTHER" id="PTHR30146">
    <property type="entry name" value="LACI-RELATED TRANSCRIPTIONAL REPRESSOR"/>
    <property type="match status" value="1"/>
</dbReference>
<dbReference type="InterPro" id="IPR000843">
    <property type="entry name" value="HTH_LacI"/>
</dbReference>
<dbReference type="GO" id="GO:0003677">
    <property type="term" value="F:DNA binding"/>
    <property type="evidence" value="ECO:0007669"/>
    <property type="project" value="UniProtKB-KW"/>
</dbReference>
<dbReference type="SMART" id="SM00354">
    <property type="entry name" value="HTH_LACI"/>
    <property type="match status" value="1"/>
</dbReference>
<sequence length="351" mass="38929">MMTKRVKIAEIAHRCGVSVSTVSLVLNNRPGVAQKTRERVLAVAAELGYPINSSSLKDRESPLSTLRMLVKLDPDLAPQANPFYSKVILGIEEACRHKGINLLFASLPVDENNQPLEISSQWLSGNPDGLLLVGVFVNAAFMELLAQYTGPVVLVDSYAVREEFDAVLSDNFRAAYQAVEFLLNCGHQHIGLIGGEERCYPSLRDRRNGYLRALKEHGISHTYIANFNISRSRGYDETIALLKAHPQISALFCLNDEVANAAVRAAQSLGRRVPEDLSVVGYDDTYIATHTHPTLTTLHVDTLAMGRAAVELVELRRQYPDAARMTLLIHPFLVERESVTTITMHKEMIKP</sequence>
<dbReference type="CDD" id="cd06267">
    <property type="entry name" value="PBP1_LacI_sugar_binding-like"/>
    <property type="match status" value="1"/>
</dbReference>
<dbReference type="RefSeq" id="WP_315624247.1">
    <property type="nucleotide sequence ID" value="NZ_JAUHMF010000001.1"/>
</dbReference>
<dbReference type="SUPFAM" id="SSF47413">
    <property type="entry name" value="lambda repressor-like DNA-binding domains"/>
    <property type="match status" value="1"/>
</dbReference>
<organism evidence="6 7">
    <name type="scientific">Thermanaerothrix solaris</name>
    <dbReference type="NCBI Taxonomy" id="3058434"/>
    <lineage>
        <taxon>Bacteria</taxon>
        <taxon>Bacillati</taxon>
        <taxon>Chloroflexota</taxon>
        <taxon>Anaerolineae</taxon>
        <taxon>Anaerolineales</taxon>
        <taxon>Anaerolineaceae</taxon>
        <taxon>Thermanaerothrix</taxon>
    </lineage>
</organism>
<dbReference type="InterPro" id="IPR010982">
    <property type="entry name" value="Lambda_DNA-bd_dom_sf"/>
</dbReference>
<accession>A0ABU3NL58</accession>
<keyword evidence="3 6" id="KW-0238">DNA-binding</keyword>
<dbReference type="Gene3D" id="3.40.50.2300">
    <property type="match status" value="2"/>
</dbReference>
<evidence type="ECO:0000256" key="4">
    <source>
        <dbReference type="ARBA" id="ARBA00023163"/>
    </source>
</evidence>
<reference evidence="6 7" key="1">
    <citation type="submission" date="2023-07" db="EMBL/GenBank/DDBJ databases">
        <title>Novel species of Thermanaerothrix with wide hydrolytic capabilities.</title>
        <authorList>
            <person name="Zayulina K.S."/>
            <person name="Podosokorskaya O.A."/>
            <person name="Elcheninov A.G."/>
        </authorList>
    </citation>
    <scope>NUCLEOTIDE SEQUENCE [LARGE SCALE GENOMIC DNA]</scope>
    <source>
        <strain evidence="6 7">4228-RoL</strain>
    </source>
</reference>
<evidence type="ECO:0000259" key="5">
    <source>
        <dbReference type="PROSITE" id="PS50932"/>
    </source>
</evidence>
<keyword evidence="1" id="KW-0678">Repressor</keyword>
<evidence type="ECO:0000256" key="3">
    <source>
        <dbReference type="ARBA" id="ARBA00023125"/>
    </source>
</evidence>
<evidence type="ECO:0000256" key="2">
    <source>
        <dbReference type="ARBA" id="ARBA00023015"/>
    </source>
</evidence>
<keyword evidence="2" id="KW-0805">Transcription regulation</keyword>
<name>A0ABU3NL58_9CHLR</name>
<dbReference type="PROSITE" id="PS50932">
    <property type="entry name" value="HTH_LACI_2"/>
    <property type="match status" value="1"/>
</dbReference>